<keyword evidence="1" id="KW-0175">Coiled coil</keyword>
<evidence type="ECO:0000313" key="2">
    <source>
        <dbReference type="EMBL" id="SFV78824.1"/>
    </source>
</evidence>
<name>A0A1W1DCN0_9ZZZZ</name>
<dbReference type="EMBL" id="FPHS01000039">
    <property type="protein sequence ID" value="SFV78824.1"/>
    <property type="molecule type" value="Genomic_DNA"/>
</dbReference>
<gene>
    <name evidence="2" type="ORF">MNB_SUP05-11-455</name>
</gene>
<organism evidence="2">
    <name type="scientific">hydrothermal vent metagenome</name>
    <dbReference type="NCBI Taxonomy" id="652676"/>
    <lineage>
        <taxon>unclassified sequences</taxon>
        <taxon>metagenomes</taxon>
        <taxon>ecological metagenomes</taxon>
    </lineage>
</organism>
<reference evidence="2" key="1">
    <citation type="submission" date="2016-10" db="EMBL/GenBank/DDBJ databases">
        <authorList>
            <person name="de Groot N.N."/>
        </authorList>
    </citation>
    <scope>NUCLEOTIDE SEQUENCE</scope>
</reference>
<accession>A0A1W1DCN0</accession>
<proteinExistence type="predicted"/>
<dbReference type="AlphaFoldDB" id="A0A1W1DCN0"/>
<evidence type="ECO:0000256" key="1">
    <source>
        <dbReference type="SAM" id="Coils"/>
    </source>
</evidence>
<feature type="coiled-coil region" evidence="1">
    <location>
        <begin position="206"/>
        <end position="260"/>
    </location>
</feature>
<protein>
    <submittedName>
        <fullName evidence="2">Channel-tunnel spanning the outer membrane and periplasm segregation of daughter chromosomes</fullName>
    </submittedName>
</protein>
<sequence length="481" mass="55784">MHRLIVKFLALLLSTSVNALTEAEFVQSLLKNHAFFEKEQINLTIKQIEMEGDRVNYGDWDWTIGGELGYVSKNKSKYDYNSIIDYAKSTSQEVRKFSSDLTKKFFSNGSELSISYDKSLPVKDEEMHDYYGYQTDKNTTEYLDDLSVIWTLPLLKNKDGIVDQKTYDLAVLDFEDEKLALAETKEDFIEEKLMIFLDWVNYNTQISIIKNRLKQSENILETITQQGASHISKITLQRTINKIQRLLLELESKLKAEQRSLSILLDGLDLIQNPLKINWAARAQLIEDLHGYCQQSIRDIKRIEIEQLKNSRSVRTYQNSQLADFDFTISATKDDNKGNYSTYSKSSEVEYEAKIEFSYPLTGNVSNDVYLRKYRLKGRQLELKYKDKFDDILSDAQKLTTELKQGLKQLALYQQQIDENRAGKAETELDAFLAGNSNIRFVIIEHDDNQSLLLGQVEASINYHKNRIKYDSLMDRLLNAE</sequence>
<dbReference type="SUPFAM" id="SSF56954">
    <property type="entry name" value="Outer membrane efflux proteins (OEP)"/>
    <property type="match status" value="1"/>
</dbReference>
<dbReference type="Gene3D" id="1.20.1600.10">
    <property type="entry name" value="Outer membrane efflux proteins (OEP)"/>
    <property type="match status" value="1"/>
</dbReference>